<dbReference type="Proteomes" id="UP001304671">
    <property type="component" value="Unassembled WGS sequence"/>
</dbReference>
<protein>
    <submittedName>
        <fullName evidence="1">Uncharacterized protein</fullName>
    </submittedName>
</protein>
<evidence type="ECO:0000313" key="1">
    <source>
        <dbReference type="EMBL" id="MEA5257169.1"/>
    </source>
</evidence>
<dbReference type="RefSeq" id="WP_323247367.1">
    <property type="nucleotide sequence ID" value="NZ_JAYFUL010000006.1"/>
</dbReference>
<dbReference type="EMBL" id="JAYFUL010000006">
    <property type="protein sequence ID" value="MEA5257169.1"/>
    <property type="molecule type" value="Genomic_DNA"/>
</dbReference>
<organism evidence="1 2">
    <name type="scientific">Arcicella aquatica</name>
    <dbReference type="NCBI Taxonomy" id="217141"/>
    <lineage>
        <taxon>Bacteria</taxon>
        <taxon>Pseudomonadati</taxon>
        <taxon>Bacteroidota</taxon>
        <taxon>Cytophagia</taxon>
        <taxon>Cytophagales</taxon>
        <taxon>Flectobacillaceae</taxon>
        <taxon>Arcicella</taxon>
    </lineage>
</organism>
<reference evidence="1 2" key="1">
    <citation type="submission" date="2023-12" db="EMBL/GenBank/DDBJ databases">
        <title>Novel species of the genus Arcicella isolated from rivers.</title>
        <authorList>
            <person name="Lu H."/>
        </authorList>
    </citation>
    <scope>NUCLEOTIDE SEQUENCE [LARGE SCALE GENOMIC DNA]</scope>
    <source>
        <strain evidence="1 2">LMG 21963</strain>
    </source>
</reference>
<comment type="caution">
    <text evidence="1">The sequence shown here is derived from an EMBL/GenBank/DDBJ whole genome shotgun (WGS) entry which is preliminary data.</text>
</comment>
<keyword evidence="2" id="KW-1185">Reference proteome</keyword>
<evidence type="ECO:0000313" key="2">
    <source>
        <dbReference type="Proteomes" id="UP001304671"/>
    </source>
</evidence>
<gene>
    <name evidence="1" type="ORF">VB264_05180</name>
</gene>
<name>A0ABU5QK97_9BACT</name>
<accession>A0ABU5QK97</accession>
<sequence length="89" mass="10040">MAQLIINTPTDGDAVWLWELCKKLGYGVEAVHFGDCPLPDWNSGDVVLEKEKVYGKGAGREPVLYARNFGKNQHCRKESNHIIKKITKL</sequence>
<proteinExistence type="predicted"/>